<dbReference type="InterPro" id="IPR011650">
    <property type="entry name" value="Peptidase_M20_dimer"/>
</dbReference>
<evidence type="ECO:0000256" key="3">
    <source>
        <dbReference type="ARBA" id="ARBA00022801"/>
    </source>
</evidence>
<accession>A0A9D4U128</accession>
<dbReference type="SUPFAM" id="SSF53187">
    <property type="entry name" value="Zn-dependent exopeptidases"/>
    <property type="match status" value="1"/>
</dbReference>
<gene>
    <name evidence="6" type="ORF">GOP47_0025661</name>
</gene>
<feature type="signal peptide" evidence="4">
    <location>
        <begin position="1"/>
        <end position="26"/>
    </location>
</feature>
<dbReference type="NCBIfam" id="TIGR01891">
    <property type="entry name" value="amidohydrolases"/>
    <property type="match status" value="1"/>
</dbReference>
<dbReference type="InterPro" id="IPR002933">
    <property type="entry name" value="Peptidase_M20"/>
</dbReference>
<keyword evidence="3" id="KW-0378">Hydrolase</keyword>
<comment type="caution">
    <text evidence="6">The sequence shown here is derived from an EMBL/GenBank/DDBJ whole genome shotgun (WGS) entry which is preliminary data.</text>
</comment>
<comment type="similarity">
    <text evidence="1">Belongs to the peptidase M20 family.</text>
</comment>
<dbReference type="InterPro" id="IPR044757">
    <property type="entry name" value="ILR1-like_Hyd"/>
</dbReference>
<keyword evidence="7" id="KW-1185">Reference proteome</keyword>
<evidence type="ECO:0000256" key="1">
    <source>
        <dbReference type="ARBA" id="ARBA00006153"/>
    </source>
</evidence>
<proteinExistence type="inferred from homology"/>
<dbReference type="Pfam" id="PF07687">
    <property type="entry name" value="M20_dimer"/>
    <property type="match status" value="1"/>
</dbReference>
<feature type="domain" description="Peptidase M20 dimerisation" evidence="5">
    <location>
        <begin position="255"/>
        <end position="349"/>
    </location>
</feature>
<feature type="chain" id="PRO_5039593977" description="Peptidase M20 dimerisation domain-containing protein" evidence="4">
    <location>
        <begin position="27"/>
        <end position="466"/>
    </location>
</feature>
<evidence type="ECO:0000313" key="6">
    <source>
        <dbReference type="EMBL" id="KAI5059342.1"/>
    </source>
</evidence>
<dbReference type="Gene3D" id="3.40.630.10">
    <property type="entry name" value="Zn peptidases"/>
    <property type="match status" value="1"/>
</dbReference>
<keyword evidence="2 4" id="KW-0732">Signal</keyword>
<dbReference type="InterPro" id="IPR017439">
    <property type="entry name" value="Amidohydrolase"/>
</dbReference>
<dbReference type="Gene3D" id="3.30.70.360">
    <property type="match status" value="1"/>
</dbReference>
<dbReference type="OrthoDB" id="6119954at2759"/>
<dbReference type="Pfam" id="PF01546">
    <property type="entry name" value="Peptidase_M20"/>
    <property type="match status" value="1"/>
</dbReference>
<evidence type="ECO:0000313" key="7">
    <source>
        <dbReference type="Proteomes" id="UP000886520"/>
    </source>
</evidence>
<dbReference type="EMBL" id="JABFUD020000025">
    <property type="protein sequence ID" value="KAI5059342.1"/>
    <property type="molecule type" value="Genomic_DNA"/>
</dbReference>
<dbReference type="GO" id="GO:0009694">
    <property type="term" value="P:jasmonic acid metabolic process"/>
    <property type="evidence" value="ECO:0007669"/>
    <property type="project" value="TreeGrafter"/>
</dbReference>
<dbReference type="PANTHER" id="PTHR11014">
    <property type="entry name" value="PEPTIDASE M20 FAMILY MEMBER"/>
    <property type="match status" value="1"/>
</dbReference>
<name>A0A9D4U128_ADICA</name>
<dbReference type="CDD" id="cd08017">
    <property type="entry name" value="M20_IAA_Hyd"/>
    <property type="match status" value="1"/>
</dbReference>
<organism evidence="6 7">
    <name type="scientific">Adiantum capillus-veneris</name>
    <name type="common">Maidenhair fern</name>
    <dbReference type="NCBI Taxonomy" id="13818"/>
    <lineage>
        <taxon>Eukaryota</taxon>
        <taxon>Viridiplantae</taxon>
        <taxon>Streptophyta</taxon>
        <taxon>Embryophyta</taxon>
        <taxon>Tracheophyta</taxon>
        <taxon>Polypodiopsida</taxon>
        <taxon>Polypodiidae</taxon>
        <taxon>Polypodiales</taxon>
        <taxon>Pteridineae</taxon>
        <taxon>Pteridaceae</taxon>
        <taxon>Vittarioideae</taxon>
        <taxon>Adiantum</taxon>
    </lineage>
</organism>
<dbReference type="AlphaFoldDB" id="A0A9D4U128"/>
<dbReference type="SUPFAM" id="SSF55031">
    <property type="entry name" value="Bacterial exopeptidase dimerisation domain"/>
    <property type="match status" value="1"/>
</dbReference>
<evidence type="ECO:0000259" key="5">
    <source>
        <dbReference type="Pfam" id="PF07687"/>
    </source>
</evidence>
<dbReference type="Proteomes" id="UP000886520">
    <property type="component" value="Chromosome 25"/>
</dbReference>
<evidence type="ECO:0000256" key="4">
    <source>
        <dbReference type="SAM" id="SignalP"/>
    </source>
</evidence>
<sequence>MGSSALFLIPLLLVMVPLFLPQSTFSMYTDNGLFSYSFNELDSLPLRELGSHTFSFWAAGAHGGAQNSTEEIMVMAKQSSFADWLKNVRRSVHENPELAFEEFETSALIRLELDKLGVSYRWPVAGTGVVASIGSGKPPFVALRADMDALPIQEAVEWEHKSKRSGKMHACGHDAHVAMLLGAAKLLQSRAEKLQGTVLLLFQPAEEGGAGAKRMLEENALGRAEAIFALHVTDTQPTGFVGVRPGPILAGCGFFRAVITGRGGHAAIPQHSVDPIVAASSIVLSLQHVISRESNPLDAQVVSVTMFEGGSAFNVIPDSVVIGGTFRAFTAKSFEMLRTRIEEVIVKQAEVQRCSAKVDFLEESFPFYPPTVNDANLIEHIQNVAAEVVGNHHVVKVTPVMGAEDFSFYTQTIPGGFYFIGIRNETCGSPLQRDILSRSRDLLALEIFDAQAICKPADMWRLSLSH</sequence>
<dbReference type="GO" id="GO:0009850">
    <property type="term" value="P:auxin metabolic process"/>
    <property type="evidence" value="ECO:0007669"/>
    <property type="project" value="InterPro"/>
</dbReference>
<dbReference type="GO" id="GO:0016787">
    <property type="term" value="F:hydrolase activity"/>
    <property type="evidence" value="ECO:0007669"/>
    <property type="project" value="UniProtKB-KW"/>
</dbReference>
<protein>
    <recommendedName>
        <fullName evidence="5">Peptidase M20 dimerisation domain-containing protein</fullName>
    </recommendedName>
</protein>
<evidence type="ECO:0000256" key="2">
    <source>
        <dbReference type="ARBA" id="ARBA00022729"/>
    </source>
</evidence>
<dbReference type="FunFam" id="3.30.70.360:FF:000001">
    <property type="entry name" value="N-acetyldiaminopimelate deacetylase"/>
    <property type="match status" value="1"/>
</dbReference>
<dbReference type="InterPro" id="IPR036264">
    <property type="entry name" value="Bact_exopeptidase_dim_dom"/>
</dbReference>
<reference evidence="6" key="1">
    <citation type="submission" date="2021-01" db="EMBL/GenBank/DDBJ databases">
        <title>Adiantum capillus-veneris genome.</title>
        <authorList>
            <person name="Fang Y."/>
            <person name="Liao Q."/>
        </authorList>
    </citation>
    <scope>NUCLEOTIDE SEQUENCE</scope>
    <source>
        <strain evidence="6">H3</strain>
        <tissue evidence="6">Leaf</tissue>
    </source>
</reference>
<dbReference type="PANTHER" id="PTHR11014:SF62">
    <property type="entry name" value="IAA-AMINO ACID HYDROLASE ILR1-LIKE 6"/>
    <property type="match status" value="1"/>
</dbReference>